<keyword evidence="7 10" id="KW-0546">Nucleotide metabolism</keyword>
<dbReference type="EMBL" id="CP003806">
    <property type="protein sequence ID" value="AGF49059.1"/>
    <property type="molecule type" value="Genomic_DNA"/>
</dbReference>
<feature type="binding site" evidence="10">
    <location>
        <position position="82"/>
    </location>
    <ligand>
        <name>substrate</name>
    </ligand>
</feature>
<gene>
    <name evidence="12" type="ORF">ST1E_0675</name>
</gene>
<dbReference type="FunFam" id="3.90.950.10:FF:000001">
    <property type="entry name" value="dITP/XTP pyrophosphatase"/>
    <property type="match status" value="1"/>
</dbReference>
<evidence type="ECO:0000256" key="2">
    <source>
        <dbReference type="ARBA" id="ARBA00011738"/>
    </source>
</evidence>
<dbReference type="GO" id="GO:0046872">
    <property type="term" value="F:metal ion binding"/>
    <property type="evidence" value="ECO:0007669"/>
    <property type="project" value="UniProtKB-KW"/>
</dbReference>
<evidence type="ECO:0000313" key="13">
    <source>
        <dbReference type="Proteomes" id="UP000011658"/>
    </source>
</evidence>
<dbReference type="eggNOG" id="COG0127">
    <property type="taxonomic scope" value="Bacteria"/>
</dbReference>
<dbReference type="GO" id="GO:0000166">
    <property type="term" value="F:nucleotide binding"/>
    <property type="evidence" value="ECO:0007669"/>
    <property type="project" value="UniProtKB-KW"/>
</dbReference>
<dbReference type="GO" id="GO:0036220">
    <property type="term" value="F:ITP diphosphatase activity"/>
    <property type="evidence" value="ECO:0007669"/>
    <property type="project" value="UniProtKB-UniRule"/>
</dbReference>
<comment type="catalytic activity">
    <reaction evidence="9 10">
        <text>XTP + H2O = XMP + diphosphate + H(+)</text>
        <dbReference type="Rhea" id="RHEA:28610"/>
        <dbReference type="ChEBI" id="CHEBI:15377"/>
        <dbReference type="ChEBI" id="CHEBI:15378"/>
        <dbReference type="ChEBI" id="CHEBI:33019"/>
        <dbReference type="ChEBI" id="CHEBI:57464"/>
        <dbReference type="ChEBI" id="CHEBI:61314"/>
        <dbReference type="EC" id="3.6.1.66"/>
    </reaction>
</comment>
<comment type="subunit">
    <text evidence="2 10">Homodimer.</text>
</comment>
<dbReference type="CDD" id="cd00515">
    <property type="entry name" value="HAM1"/>
    <property type="match status" value="1"/>
</dbReference>
<dbReference type="GO" id="GO:0036222">
    <property type="term" value="F:XTP diphosphatase activity"/>
    <property type="evidence" value="ECO:0007669"/>
    <property type="project" value="UniProtKB-UniRule"/>
</dbReference>
<dbReference type="Gene3D" id="3.90.950.10">
    <property type="match status" value="1"/>
</dbReference>
<keyword evidence="6 10" id="KW-0460">Magnesium</keyword>
<keyword evidence="4 10" id="KW-0547">Nucleotide-binding</keyword>
<dbReference type="AlphaFoldDB" id="M1M1A3"/>
<feature type="binding site" evidence="10">
    <location>
        <begin position="194"/>
        <end position="195"/>
    </location>
    <ligand>
        <name>substrate</name>
    </ligand>
</feature>
<comment type="cofactor">
    <cofactor evidence="10">
        <name>Mg(2+)</name>
        <dbReference type="ChEBI" id="CHEBI:18420"/>
    </cofactor>
    <text evidence="10">Binds 1 Mg(2+) ion per subunit.</text>
</comment>
<accession>M1M1A3</accession>
<comment type="caution">
    <text evidence="10">Lacks conserved residue(s) required for the propagation of feature annotation.</text>
</comment>
<dbReference type="GO" id="GO:0009117">
    <property type="term" value="P:nucleotide metabolic process"/>
    <property type="evidence" value="ECO:0007669"/>
    <property type="project" value="UniProtKB-KW"/>
</dbReference>
<dbReference type="HAMAP" id="MF_01405">
    <property type="entry name" value="Non_canon_purine_NTPase"/>
    <property type="match status" value="1"/>
</dbReference>
<feature type="active site" description="Proton acceptor" evidence="10">
    <location>
        <position position="81"/>
    </location>
</feature>
<evidence type="ECO:0000256" key="7">
    <source>
        <dbReference type="ARBA" id="ARBA00023080"/>
    </source>
</evidence>
<organism evidence="12 13">
    <name type="scientific">Candidatus Kinetoplastidibacterium galati TCC219</name>
    <dbReference type="NCBI Taxonomy" id="1208921"/>
    <lineage>
        <taxon>Bacteria</taxon>
        <taxon>Pseudomonadati</taxon>
        <taxon>Pseudomonadota</taxon>
        <taxon>Betaproteobacteria</taxon>
        <taxon>Candidatus Kinetoplastidibacterium</taxon>
    </lineage>
</organism>
<dbReference type="PATRIC" id="fig|1208921.3.peg.340"/>
<dbReference type="SUPFAM" id="SSF52972">
    <property type="entry name" value="ITPase-like"/>
    <property type="match status" value="1"/>
</dbReference>
<dbReference type="GO" id="GO:0017111">
    <property type="term" value="F:ribonucleoside triphosphate phosphatase activity"/>
    <property type="evidence" value="ECO:0007669"/>
    <property type="project" value="InterPro"/>
</dbReference>
<feature type="binding site" evidence="10">
    <location>
        <begin position="166"/>
        <end position="169"/>
    </location>
    <ligand>
        <name>substrate</name>
    </ligand>
</feature>
<proteinExistence type="inferred from homology"/>
<name>M1M1A3_9PROT</name>
<keyword evidence="5 10" id="KW-0378">Hydrolase</keyword>
<comment type="similarity">
    <text evidence="1 10 11">Belongs to the HAM1 NTPase family.</text>
</comment>
<dbReference type="GO" id="GO:0035870">
    <property type="term" value="F:dITP diphosphatase activity"/>
    <property type="evidence" value="ECO:0007669"/>
    <property type="project" value="UniProtKB-UniRule"/>
</dbReference>
<feature type="binding site" evidence="10">
    <location>
        <begin position="20"/>
        <end position="25"/>
    </location>
    <ligand>
        <name>substrate</name>
    </ligand>
</feature>
<dbReference type="Proteomes" id="UP000011658">
    <property type="component" value="Chromosome"/>
</dbReference>
<feature type="binding site" evidence="10">
    <location>
        <position position="189"/>
    </location>
    <ligand>
        <name>substrate</name>
    </ligand>
</feature>
<evidence type="ECO:0000256" key="3">
    <source>
        <dbReference type="ARBA" id="ARBA00022723"/>
    </source>
</evidence>
<keyword evidence="3 10" id="KW-0479">Metal-binding</keyword>
<evidence type="ECO:0000256" key="9">
    <source>
        <dbReference type="ARBA" id="ARBA00052017"/>
    </source>
</evidence>
<dbReference type="GO" id="GO:0009146">
    <property type="term" value="P:purine nucleoside triphosphate catabolic process"/>
    <property type="evidence" value="ECO:0007669"/>
    <property type="project" value="UniProtKB-UniRule"/>
</dbReference>
<dbReference type="STRING" id="1208921.ST1E_0675"/>
<dbReference type="InterPro" id="IPR029001">
    <property type="entry name" value="ITPase-like_fam"/>
</dbReference>
<evidence type="ECO:0000256" key="8">
    <source>
        <dbReference type="ARBA" id="ARBA00051875"/>
    </source>
</evidence>
<evidence type="ECO:0000256" key="10">
    <source>
        <dbReference type="HAMAP-Rule" id="MF_01405"/>
    </source>
</evidence>
<evidence type="ECO:0000256" key="1">
    <source>
        <dbReference type="ARBA" id="ARBA00008023"/>
    </source>
</evidence>
<dbReference type="PANTHER" id="PTHR11067:SF9">
    <property type="entry name" value="INOSINE TRIPHOSPHATE PYROPHOSPHATASE"/>
    <property type="match status" value="1"/>
</dbReference>
<dbReference type="EC" id="3.6.1.66" evidence="10"/>
<keyword evidence="13" id="KW-1185">Reference proteome</keyword>
<protein>
    <recommendedName>
        <fullName evidence="10">dITP/XTP pyrophosphatase</fullName>
        <ecNumber evidence="10">3.6.1.66</ecNumber>
    </recommendedName>
    <alternativeName>
        <fullName evidence="10">Non-canonical purine NTP pyrophosphatase</fullName>
    </alternativeName>
    <alternativeName>
        <fullName evidence="10">Non-standard purine NTP pyrophosphatase</fullName>
    </alternativeName>
    <alternativeName>
        <fullName evidence="10">Nucleoside-triphosphate diphosphatase</fullName>
    </alternativeName>
    <alternativeName>
        <fullName evidence="10">Nucleoside-triphosphate pyrophosphatase</fullName>
        <shortName evidence="10">NTPase</shortName>
    </alternativeName>
</protein>
<evidence type="ECO:0000313" key="12">
    <source>
        <dbReference type="EMBL" id="AGF49059.1"/>
    </source>
</evidence>
<comment type="catalytic activity">
    <reaction evidence="8 10">
        <text>dITP + H2O = dIMP + diphosphate + H(+)</text>
        <dbReference type="Rhea" id="RHEA:28342"/>
        <dbReference type="ChEBI" id="CHEBI:15377"/>
        <dbReference type="ChEBI" id="CHEBI:15378"/>
        <dbReference type="ChEBI" id="CHEBI:33019"/>
        <dbReference type="ChEBI" id="CHEBI:61194"/>
        <dbReference type="ChEBI" id="CHEBI:61382"/>
        <dbReference type="EC" id="3.6.1.66"/>
    </reaction>
</comment>
<reference evidence="12 13" key="1">
    <citation type="journal article" date="2013" name="Genome Biol. Evol.">
        <title>Genome evolution and phylogenomic analysis of candidatus kinetoplastibacterium, the betaproteobacterial endosymbionts of strigomonas and angomonas.</title>
        <authorList>
            <person name="Alves J.M."/>
            <person name="Serrano M.G."/>
            <person name="Maia da Silva F."/>
            <person name="Voegtly L.J."/>
            <person name="Matveyev A.V."/>
            <person name="Teixeira M.M."/>
            <person name="Camargo E.P."/>
            <person name="Buck G.A."/>
        </authorList>
    </citation>
    <scope>NUCLEOTIDE SEQUENCE [LARGE SCALE GENOMIC DNA]</scope>
    <source>
        <strain evidence="12 13">TCC219</strain>
    </source>
</reference>
<dbReference type="PANTHER" id="PTHR11067">
    <property type="entry name" value="INOSINE TRIPHOSPHATE PYROPHOSPHATASE/HAM1 PROTEIN"/>
    <property type="match status" value="1"/>
</dbReference>
<sequence>MQSEEVLDGIKKINKLVLASTNPNKIKEFVDIFSKNTIDIIPQSKFGINATNEKHITFIENAIEKARHISRLTNLPTIAEDSGLCVDALNNYPGIFSARYALLDKPNSRISNNNLLIRNLNNIDNRKAYYVSVIVFLNNPDDPTPLISEGRLYGEIVDEPSGNNGFGYDPHFYLPKFGKTIASMTMKEKNLISHRSIAVGKLINKIMHA</sequence>
<dbReference type="Pfam" id="PF01725">
    <property type="entry name" value="Ham1p_like"/>
    <property type="match status" value="1"/>
</dbReference>
<dbReference type="GO" id="GO:0005829">
    <property type="term" value="C:cytosol"/>
    <property type="evidence" value="ECO:0007669"/>
    <property type="project" value="TreeGrafter"/>
</dbReference>
<feature type="binding site" evidence="10">
    <location>
        <position position="81"/>
    </location>
    <ligand>
        <name>Mg(2+)</name>
        <dbReference type="ChEBI" id="CHEBI:18420"/>
    </ligand>
</feature>
<evidence type="ECO:0000256" key="4">
    <source>
        <dbReference type="ARBA" id="ARBA00022741"/>
    </source>
</evidence>
<comment type="function">
    <text evidence="10">Pyrophosphatase that catalyzes the hydrolysis of nucleoside triphosphates to their monophosphate derivatives, with a high preference for the non-canonical purine nucleotides XTP (xanthosine triphosphate), dITP (deoxyinosine triphosphate) and ITP. Seems to function as a house-cleaning enzyme that removes non-canonical purine nucleotides from the nucleotide pool, thus preventing their incorporation into DNA/RNA and avoiding chromosomal lesions.</text>
</comment>
<dbReference type="KEGG" id="kga:ST1E_0675"/>
<evidence type="ECO:0000256" key="5">
    <source>
        <dbReference type="ARBA" id="ARBA00022801"/>
    </source>
</evidence>
<dbReference type="InterPro" id="IPR020922">
    <property type="entry name" value="dITP/XTP_pyrophosphatase"/>
</dbReference>
<evidence type="ECO:0000256" key="11">
    <source>
        <dbReference type="RuleBase" id="RU003781"/>
    </source>
</evidence>
<comment type="catalytic activity">
    <reaction evidence="10">
        <text>ITP + H2O = IMP + diphosphate + H(+)</text>
        <dbReference type="Rhea" id="RHEA:29399"/>
        <dbReference type="ChEBI" id="CHEBI:15377"/>
        <dbReference type="ChEBI" id="CHEBI:15378"/>
        <dbReference type="ChEBI" id="CHEBI:33019"/>
        <dbReference type="ChEBI" id="CHEBI:58053"/>
        <dbReference type="ChEBI" id="CHEBI:61402"/>
        <dbReference type="EC" id="3.6.1.66"/>
    </reaction>
</comment>
<dbReference type="HOGENOM" id="CLU_082080_0_3_4"/>
<dbReference type="InterPro" id="IPR002637">
    <property type="entry name" value="RdgB/HAM1"/>
</dbReference>
<dbReference type="NCBIfam" id="TIGR00042">
    <property type="entry name" value="RdgB/HAM1 family non-canonical purine NTP pyrophosphatase"/>
    <property type="match status" value="1"/>
</dbReference>
<evidence type="ECO:0000256" key="6">
    <source>
        <dbReference type="ARBA" id="ARBA00022842"/>
    </source>
</evidence>